<dbReference type="SUPFAM" id="SSF48179">
    <property type="entry name" value="6-phosphogluconate dehydrogenase C-terminal domain-like"/>
    <property type="match status" value="1"/>
</dbReference>
<dbReference type="HAMAP" id="MF_01925">
    <property type="entry name" value="P5C_reductase"/>
    <property type="match status" value="1"/>
</dbReference>
<gene>
    <name evidence="4 9" type="primary">proC</name>
    <name evidence="9" type="ORF">H9784_02115</name>
</gene>
<dbReference type="GO" id="GO:0055129">
    <property type="term" value="P:L-proline biosynthetic process"/>
    <property type="evidence" value="ECO:0007669"/>
    <property type="project" value="UniProtKB-UniRule"/>
</dbReference>
<proteinExistence type="inferred from homology"/>
<dbReference type="InterPro" id="IPR036291">
    <property type="entry name" value="NAD(P)-bd_dom_sf"/>
</dbReference>
<feature type="domain" description="Pyrroline-5-carboxylate reductase catalytic N-terminal" evidence="7">
    <location>
        <begin position="5"/>
        <end position="99"/>
    </location>
</feature>
<accession>A0A9D2KP39</accession>
<dbReference type="InterPro" id="IPR000304">
    <property type="entry name" value="Pyrroline-COOH_reductase"/>
</dbReference>
<dbReference type="PANTHER" id="PTHR11645:SF0">
    <property type="entry name" value="PYRROLINE-5-CARBOXYLATE REDUCTASE 3"/>
    <property type="match status" value="1"/>
</dbReference>
<dbReference type="InterPro" id="IPR028939">
    <property type="entry name" value="P5C_Rdtase_cat_N"/>
</dbReference>
<dbReference type="InterPro" id="IPR029036">
    <property type="entry name" value="P5CR_dimer"/>
</dbReference>
<feature type="binding site" evidence="6">
    <location>
        <begin position="70"/>
        <end position="73"/>
    </location>
    <ligand>
        <name>NADP(+)</name>
        <dbReference type="ChEBI" id="CHEBI:58349"/>
    </ligand>
</feature>
<dbReference type="Gene3D" id="1.10.3730.10">
    <property type="entry name" value="ProC C-terminal domain-like"/>
    <property type="match status" value="1"/>
</dbReference>
<reference evidence="9" key="2">
    <citation type="submission" date="2021-04" db="EMBL/GenBank/DDBJ databases">
        <authorList>
            <person name="Gilroy R."/>
        </authorList>
    </citation>
    <scope>NUCLEOTIDE SEQUENCE</scope>
    <source>
        <strain evidence="9">5032</strain>
    </source>
</reference>
<keyword evidence="2 4" id="KW-0521">NADP</keyword>
<keyword evidence="4" id="KW-0963">Cytoplasm</keyword>
<dbReference type="Gene3D" id="3.40.50.720">
    <property type="entry name" value="NAD(P)-binding Rossmann-like Domain"/>
    <property type="match status" value="1"/>
</dbReference>
<comment type="catalytic activity">
    <reaction evidence="4">
        <text>L-proline + NADP(+) = (S)-1-pyrroline-5-carboxylate + NADPH + 2 H(+)</text>
        <dbReference type="Rhea" id="RHEA:14109"/>
        <dbReference type="ChEBI" id="CHEBI:15378"/>
        <dbReference type="ChEBI" id="CHEBI:17388"/>
        <dbReference type="ChEBI" id="CHEBI:57783"/>
        <dbReference type="ChEBI" id="CHEBI:58349"/>
        <dbReference type="ChEBI" id="CHEBI:60039"/>
        <dbReference type="EC" id="1.5.1.2"/>
    </reaction>
</comment>
<organism evidence="9 10">
    <name type="scientific">Candidatus Desulfovibrio intestinavium</name>
    <dbReference type="NCBI Taxonomy" id="2838534"/>
    <lineage>
        <taxon>Bacteria</taxon>
        <taxon>Pseudomonadati</taxon>
        <taxon>Thermodesulfobacteriota</taxon>
        <taxon>Desulfovibrionia</taxon>
        <taxon>Desulfovibrionales</taxon>
        <taxon>Desulfovibrionaceae</taxon>
        <taxon>Desulfovibrio</taxon>
    </lineage>
</organism>
<dbReference type="SUPFAM" id="SSF51735">
    <property type="entry name" value="NAD(P)-binding Rossmann-fold domains"/>
    <property type="match status" value="1"/>
</dbReference>
<evidence type="ECO:0000313" key="9">
    <source>
        <dbReference type="EMBL" id="HJA78357.1"/>
    </source>
</evidence>
<dbReference type="InterPro" id="IPR008927">
    <property type="entry name" value="6-PGluconate_DH-like_C_sf"/>
</dbReference>
<dbReference type="Pfam" id="PF14748">
    <property type="entry name" value="P5CR_dimer"/>
    <property type="match status" value="1"/>
</dbReference>
<comment type="similarity">
    <text evidence="1 4">Belongs to the pyrroline-5-carboxylate reductase family.</text>
</comment>
<dbReference type="NCBIfam" id="TIGR00112">
    <property type="entry name" value="proC"/>
    <property type="match status" value="1"/>
</dbReference>
<comment type="function">
    <text evidence="4">Catalyzes the reduction of 1-pyrroline-5-carboxylate (PCA) to L-proline.</text>
</comment>
<dbReference type="EMBL" id="DWZD01000015">
    <property type="protein sequence ID" value="HJA78357.1"/>
    <property type="molecule type" value="Genomic_DNA"/>
</dbReference>
<dbReference type="GO" id="GO:0004735">
    <property type="term" value="F:pyrroline-5-carboxylate reductase activity"/>
    <property type="evidence" value="ECO:0007669"/>
    <property type="project" value="UniProtKB-UniRule"/>
</dbReference>
<dbReference type="PIRSF" id="PIRSF000193">
    <property type="entry name" value="Pyrrol-5-carb_rd"/>
    <property type="match status" value="1"/>
</dbReference>
<dbReference type="GO" id="GO:0005737">
    <property type="term" value="C:cytoplasm"/>
    <property type="evidence" value="ECO:0007669"/>
    <property type="project" value="UniProtKB-SubCell"/>
</dbReference>
<keyword evidence="4" id="KW-0028">Amino-acid biosynthesis</keyword>
<protein>
    <recommendedName>
        <fullName evidence="4 5">Pyrroline-5-carboxylate reductase</fullName>
        <shortName evidence="4">P5C reductase</shortName>
        <shortName evidence="4">P5CR</shortName>
        <ecNumber evidence="4 5">1.5.1.2</ecNumber>
    </recommendedName>
    <alternativeName>
        <fullName evidence="4">PCA reductase</fullName>
    </alternativeName>
</protein>
<evidence type="ECO:0000313" key="10">
    <source>
        <dbReference type="Proteomes" id="UP000823821"/>
    </source>
</evidence>
<evidence type="ECO:0000256" key="2">
    <source>
        <dbReference type="ARBA" id="ARBA00022857"/>
    </source>
</evidence>
<dbReference type="FunFam" id="1.10.3730.10:FF:000001">
    <property type="entry name" value="Pyrroline-5-carboxylate reductase"/>
    <property type="match status" value="1"/>
</dbReference>
<name>A0A9D2KP39_9BACT</name>
<keyword evidence="3 4" id="KW-0560">Oxidoreductase</keyword>
<evidence type="ECO:0000259" key="7">
    <source>
        <dbReference type="Pfam" id="PF03807"/>
    </source>
</evidence>
<comment type="subcellular location">
    <subcellularLocation>
        <location evidence="4">Cytoplasm</location>
    </subcellularLocation>
</comment>
<comment type="pathway">
    <text evidence="4">Amino-acid biosynthesis; L-proline biosynthesis; L-proline from L-glutamate 5-semialdehyde: step 1/1.</text>
</comment>
<dbReference type="EC" id="1.5.1.2" evidence="4 5"/>
<evidence type="ECO:0000256" key="5">
    <source>
        <dbReference type="NCBIfam" id="TIGR00112"/>
    </source>
</evidence>
<evidence type="ECO:0000259" key="8">
    <source>
        <dbReference type="Pfam" id="PF14748"/>
    </source>
</evidence>
<feature type="domain" description="Pyrroline-5-carboxylate reductase dimerisation" evidence="8">
    <location>
        <begin position="163"/>
        <end position="267"/>
    </location>
</feature>
<evidence type="ECO:0000256" key="1">
    <source>
        <dbReference type="ARBA" id="ARBA00005525"/>
    </source>
</evidence>
<dbReference type="PANTHER" id="PTHR11645">
    <property type="entry name" value="PYRROLINE-5-CARBOXYLATE REDUCTASE"/>
    <property type="match status" value="1"/>
</dbReference>
<comment type="catalytic activity">
    <reaction evidence="4">
        <text>L-proline + NAD(+) = (S)-1-pyrroline-5-carboxylate + NADH + 2 H(+)</text>
        <dbReference type="Rhea" id="RHEA:14105"/>
        <dbReference type="ChEBI" id="CHEBI:15378"/>
        <dbReference type="ChEBI" id="CHEBI:17388"/>
        <dbReference type="ChEBI" id="CHEBI:57540"/>
        <dbReference type="ChEBI" id="CHEBI:57945"/>
        <dbReference type="ChEBI" id="CHEBI:60039"/>
        <dbReference type="EC" id="1.5.1.2"/>
    </reaction>
</comment>
<sequence>MQTTTIACIGCGNMGGAMLGGWLPEAQARGYRLLGMTRTPSRAAELVERGLILRDTAEEVAREADILVLAVKPYQVEAMLARLASVIRPETLLVSVAAGVSVARLRAAVGGRCPVVRCMPNTPALVGKGVFALCFDDPALRPEDCERVRALFGHLGVSVDLPERQMTAFSALVGAGPAYVFQMMQGLVQAGVTQGFSWSQSRELVAALFEGCACMVRQDSKPLMEMRDNVCSPAGLTIAGVNVLDRAGLAGLLVDAVLAAERRGREMEEE</sequence>
<evidence type="ECO:0000256" key="4">
    <source>
        <dbReference type="HAMAP-Rule" id="MF_01925"/>
    </source>
</evidence>
<feature type="binding site" evidence="6">
    <location>
        <position position="37"/>
    </location>
    <ligand>
        <name>NADP(+)</name>
        <dbReference type="ChEBI" id="CHEBI:58349"/>
    </ligand>
</feature>
<evidence type="ECO:0000256" key="3">
    <source>
        <dbReference type="ARBA" id="ARBA00023002"/>
    </source>
</evidence>
<keyword evidence="4" id="KW-0641">Proline biosynthesis</keyword>
<dbReference type="Pfam" id="PF03807">
    <property type="entry name" value="F420_oxidored"/>
    <property type="match status" value="1"/>
</dbReference>
<feature type="binding site" evidence="6">
    <location>
        <begin position="9"/>
        <end position="14"/>
    </location>
    <ligand>
        <name>NADP(+)</name>
        <dbReference type="ChEBI" id="CHEBI:58349"/>
    </ligand>
</feature>
<dbReference type="Proteomes" id="UP000823821">
    <property type="component" value="Unassembled WGS sequence"/>
</dbReference>
<reference evidence="9" key="1">
    <citation type="journal article" date="2021" name="PeerJ">
        <title>Extensive microbial diversity within the chicken gut microbiome revealed by metagenomics and culture.</title>
        <authorList>
            <person name="Gilroy R."/>
            <person name="Ravi A."/>
            <person name="Getino M."/>
            <person name="Pursley I."/>
            <person name="Horton D.L."/>
            <person name="Alikhan N.F."/>
            <person name="Baker D."/>
            <person name="Gharbi K."/>
            <person name="Hall N."/>
            <person name="Watson M."/>
            <person name="Adriaenssens E.M."/>
            <person name="Foster-Nyarko E."/>
            <person name="Jarju S."/>
            <person name="Secka A."/>
            <person name="Antonio M."/>
            <person name="Oren A."/>
            <person name="Chaudhuri R.R."/>
            <person name="La Ragione R."/>
            <person name="Hildebrand F."/>
            <person name="Pallen M.J."/>
        </authorList>
    </citation>
    <scope>NUCLEOTIDE SEQUENCE</scope>
    <source>
        <strain evidence="9">5032</strain>
    </source>
</reference>
<evidence type="ECO:0000256" key="6">
    <source>
        <dbReference type="PIRSR" id="PIRSR000193-1"/>
    </source>
</evidence>
<comment type="caution">
    <text evidence="9">The sequence shown here is derived from an EMBL/GenBank/DDBJ whole genome shotgun (WGS) entry which is preliminary data.</text>
</comment>
<dbReference type="AlphaFoldDB" id="A0A9D2KP39"/>